<evidence type="ECO:0000256" key="1">
    <source>
        <dbReference type="SAM" id="MobiDB-lite"/>
    </source>
</evidence>
<organism evidence="2 3">
    <name type="scientific">Phrynocephalus forsythii</name>
    <dbReference type="NCBI Taxonomy" id="171643"/>
    <lineage>
        <taxon>Eukaryota</taxon>
        <taxon>Metazoa</taxon>
        <taxon>Chordata</taxon>
        <taxon>Craniata</taxon>
        <taxon>Vertebrata</taxon>
        <taxon>Euteleostomi</taxon>
        <taxon>Lepidosauria</taxon>
        <taxon>Squamata</taxon>
        <taxon>Bifurcata</taxon>
        <taxon>Unidentata</taxon>
        <taxon>Episquamata</taxon>
        <taxon>Toxicofera</taxon>
        <taxon>Iguania</taxon>
        <taxon>Acrodonta</taxon>
        <taxon>Agamidae</taxon>
        <taxon>Agaminae</taxon>
        <taxon>Phrynocephalus</taxon>
    </lineage>
</organism>
<sequence length="95" mass="10276">MKASREREGAAAVGGGGGGGGDPWKECLEVAVQLALQAGQYVTIIRCYFQATALYFIEDQASLAITCEVQLKLQDSKCTLENLTKINSNHLRSRI</sequence>
<evidence type="ECO:0000313" key="3">
    <source>
        <dbReference type="Proteomes" id="UP001142489"/>
    </source>
</evidence>
<comment type="caution">
    <text evidence="2">The sequence shown here is derived from an EMBL/GenBank/DDBJ whole genome shotgun (WGS) entry which is preliminary data.</text>
</comment>
<reference evidence="2" key="1">
    <citation type="journal article" date="2023" name="DNA Res.">
        <title>Chromosome-level genome assembly of Phrynocephalus forsythii using third-generation DNA sequencing and Hi-C analysis.</title>
        <authorList>
            <person name="Qi Y."/>
            <person name="Zhao W."/>
            <person name="Zhao Y."/>
            <person name="Niu C."/>
            <person name="Cao S."/>
            <person name="Zhang Y."/>
        </authorList>
    </citation>
    <scope>NUCLEOTIDE SEQUENCE</scope>
    <source>
        <tissue evidence="2">Muscle</tissue>
    </source>
</reference>
<name>A0A9Q1B622_9SAUR</name>
<dbReference type="AlphaFoldDB" id="A0A9Q1B622"/>
<dbReference type="Proteomes" id="UP001142489">
    <property type="component" value="Unassembled WGS sequence"/>
</dbReference>
<evidence type="ECO:0000313" key="2">
    <source>
        <dbReference type="EMBL" id="KAJ7338675.1"/>
    </source>
</evidence>
<gene>
    <name evidence="2" type="ORF">JRQ81_012577</name>
</gene>
<protein>
    <submittedName>
        <fullName evidence="2">Uncharacterized protein</fullName>
    </submittedName>
</protein>
<dbReference type="EMBL" id="JAPFRF010000003">
    <property type="protein sequence ID" value="KAJ7338675.1"/>
    <property type="molecule type" value="Genomic_DNA"/>
</dbReference>
<feature type="region of interest" description="Disordered" evidence="1">
    <location>
        <begin position="1"/>
        <end position="20"/>
    </location>
</feature>
<keyword evidence="3" id="KW-1185">Reference proteome</keyword>
<proteinExistence type="predicted"/>
<accession>A0A9Q1B622</accession>